<keyword evidence="5" id="KW-0472">Membrane</keyword>
<dbReference type="InterPro" id="IPR050416">
    <property type="entry name" value="FAD-linked_Oxidoreductase"/>
</dbReference>
<dbReference type="InterPro" id="IPR006094">
    <property type="entry name" value="Oxid_FAD_bind_N"/>
</dbReference>
<dbReference type="InterPro" id="IPR036318">
    <property type="entry name" value="FAD-bd_PCMH-like_sf"/>
</dbReference>
<evidence type="ECO:0000259" key="6">
    <source>
        <dbReference type="PROSITE" id="PS51387"/>
    </source>
</evidence>
<dbReference type="PROSITE" id="PS51387">
    <property type="entry name" value="FAD_PCMH"/>
    <property type="match status" value="1"/>
</dbReference>
<dbReference type="Pfam" id="PF01565">
    <property type="entry name" value="FAD_binding_4"/>
    <property type="match status" value="1"/>
</dbReference>
<dbReference type="Gene3D" id="3.30.465.10">
    <property type="match status" value="1"/>
</dbReference>
<keyword evidence="2" id="KW-0285">Flavoprotein</keyword>
<keyword evidence="4" id="KW-0560">Oxidoreductase</keyword>
<keyword evidence="3" id="KW-0274">FAD</keyword>
<evidence type="ECO:0000256" key="5">
    <source>
        <dbReference type="SAM" id="Phobius"/>
    </source>
</evidence>
<comment type="similarity">
    <text evidence="1">Belongs to the oxygen-dependent FAD-linked oxidoreductase family.</text>
</comment>
<feature type="transmembrane region" description="Helical" evidence="5">
    <location>
        <begin position="692"/>
        <end position="716"/>
    </location>
</feature>
<organism evidence="7">
    <name type="scientific">Volvariella volvacea</name>
    <dbReference type="NCBI Taxonomy" id="36659"/>
    <lineage>
        <taxon>Eukaryota</taxon>
        <taxon>Fungi</taxon>
        <taxon>Dikarya</taxon>
        <taxon>Basidiomycota</taxon>
        <taxon>Agaricomycotina</taxon>
        <taxon>Agaricomycetes</taxon>
        <taxon>Agaricomycetidae</taxon>
        <taxon>Agaricales</taxon>
        <taxon>Pluteineae</taxon>
        <taxon>Pluteaceae</taxon>
        <taxon>Volvariella</taxon>
    </lineage>
</organism>
<dbReference type="InterPro" id="IPR016166">
    <property type="entry name" value="FAD-bd_PCMH"/>
</dbReference>
<dbReference type="PANTHER" id="PTHR42973">
    <property type="entry name" value="BINDING OXIDOREDUCTASE, PUTATIVE (AFU_ORTHOLOGUE AFUA_1G17690)-RELATED"/>
    <property type="match status" value="1"/>
</dbReference>
<keyword evidence="5" id="KW-1133">Transmembrane helix</keyword>
<proteinExistence type="inferred from homology"/>
<evidence type="ECO:0000256" key="1">
    <source>
        <dbReference type="ARBA" id="ARBA00005466"/>
    </source>
</evidence>
<evidence type="ECO:0000256" key="3">
    <source>
        <dbReference type="ARBA" id="ARBA00022827"/>
    </source>
</evidence>
<sequence length="798" mass="88041">MVLSNTLFAHSFVKGSGGYNTIANSYFWGSSIQKPTAIFQPATAGDISLIMSAICRTDPTVTFAIRAGTHIAPKGFNSTTGLLIDLSLFTDVSYDDVTGLVDIGPGMLWQGVYDQLTLIGRNVNGATSCQGVGVAGFNLGGGYGNKANQYGLAMDTIKSIEVVLPSGEIKTVSEKSDSDLFWALKGGGNNFGIVTKWTMETHEQGDIYFKALNYSHEQFDRVQAAIWAYVQKQVPKSNVETKFEWSIDDTTHEVVAISHAELFYDGPEPPEDLFKEFLEIPSEVEKTTTTWRGLMDLLPDPHETYRTGAWASKEQRADYTAGLMMNLFQVNAQPAPKIQVNDPTEKYRGRYTCVMLSRYTETLIKRIVELAGEVAKGLKDHGGFQFYPDIWPGSPTMFKNSPPSAWPHGPEPLFPLPIRCIWKKEKNDQYWLDALASFSEKVRQIAIEEGCTAEDAPLYYNLALDGTDVSLIYRDNLPRLTDLRAKYDPFGPILLLPSLVGRKIDIPTGHQGHDLRTEIDCYSLPYGALGFVSHLLTYYTIACLWAGRSPLWPPHRVKYTKWDLWLGLLGMLTSATLVVYTLIKCRNMWELVVIAIWKLSMSLLNGLTAMHVATAVVNGHAQAVSYGREKNALERSAWWIGLCGCSFSCLRPRSMADECDVKFLTPTDMPGMVAGVSGLISLVIQYWDHNSILVLTIVFGCIVSVGMILGVISFASTSKASSWSDDTGSTVASASVGIVGASFGGLGVALAFFTIFAALYSDWVLGMIMDNLIGLPTSDNSIFYWTYFVAKRLTMLCL</sequence>
<gene>
    <name evidence="7" type="ORF">GME2983_g</name>
</gene>
<keyword evidence="5" id="KW-0812">Transmembrane</keyword>
<dbReference type="GO" id="GO:0071949">
    <property type="term" value="F:FAD binding"/>
    <property type="evidence" value="ECO:0007669"/>
    <property type="project" value="InterPro"/>
</dbReference>
<feature type="domain" description="FAD-binding PCMH-type" evidence="6">
    <location>
        <begin position="31"/>
        <end position="204"/>
    </location>
</feature>
<dbReference type="SUPFAM" id="SSF56176">
    <property type="entry name" value="FAD-binding/transporter-associated domain-like"/>
    <property type="match status" value="1"/>
</dbReference>
<dbReference type="EMBL" id="KC520537">
    <property type="protein sequence ID" value="AGK29894.1"/>
    <property type="molecule type" value="Genomic_DNA"/>
</dbReference>
<feature type="transmembrane region" description="Helical" evidence="5">
    <location>
        <begin position="669"/>
        <end position="687"/>
    </location>
</feature>
<dbReference type="PANTHER" id="PTHR42973:SF13">
    <property type="entry name" value="FAD-BINDING PCMH-TYPE DOMAIN-CONTAINING PROTEIN"/>
    <property type="match status" value="1"/>
</dbReference>
<dbReference type="GO" id="GO:0016491">
    <property type="term" value="F:oxidoreductase activity"/>
    <property type="evidence" value="ECO:0007669"/>
    <property type="project" value="UniProtKB-KW"/>
</dbReference>
<feature type="transmembrane region" description="Helical" evidence="5">
    <location>
        <begin position="524"/>
        <end position="544"/>
    </location>
</feature>
<feature type="transmembrane region" description="Helical" evidence="5">
    <location>
        <begin position="736"/>
        <end position="760"/>
    </location>
</feature>
<name>M9Z2Y4_9AGAR</name>
<protein>
    <submittedName>
        <fullName evidence="7">FAD-binding protein</fullName>
    </submittedName>
</protein>
<feature type="transmembrane region" description="Helical" evidence="5">
    <location>
        <begin position="637"/>
        <end position="654"/>
    </location>
</feature>
<evidence type="ECO:0000256" key="2">
    <source>
        <dbReference type="ARBA" id="ARBA00022630"/>
    </source>
</evidence>
<accession>M9Z2Y4</accession>
<dbReference type="InterPro" id="IPR016169">
    <property type="entry name" value="FAD-bd_PCMH_sub2"/>
</dbReference>
<evidence type="ECO:0000313" key="7">
    <source>
        <dbReference type="EMBL" id="AGK29894.1"/>
    </source>
</evidence>
<feature type="transmembrane region" description="Helical" evidence="5">
    <location>
        <begin position="595"/>
        <end position="617"/>
    </location>
</feature>
<reference evidence="7" key="1">
    <citation type="journal article" date="2013" name="Microbiol. Res.">
        <title>Genes encoding FAD-binding proteins in Volvariella volvacea exhibit differential expression in homokaryons and heterokaryons.</title>
        <authorList>
            <person name="Meng L."/>
            <person name="Yan J."/>
            <person name="Xie B."/>
            <person name="Li Y."/>
            <person name="Chen B."/>
            <person name="Liu S."/>
            <person name="Li D."/>
            <person name="Yang Z."/>
            <person name="Zeng X."/>
            <person name="Deng Y."/>
            <person name="Jiang Y."/>
        </authorList>
    </citation>
    <scope>NUCLEOTIDE SEQUENCE</scope>
    <source>
        <strain evidence="7">PYd21</strain>
    </source>
</reference>
<feature type="transmembrane region" description="Helical" evidence="5">
    <location>
        <begin position="564"/>
        <end position="583"/>
    </location>
</feature>
<dbReference type="AlphaFoldDB" id="M9Z2Y4"/>
<evidence type="ECO:0000256" key="4">
    <source>
        <dbReference type="ARBA" id="ARBA00023002"/>
    </source>
</evidence>